<protein>
    <submittedName>
        <fullName evidence="2">Putative secreted peptide</fullName>
    </submittedName>
</protein>
<feature type="region of interest" description="Disordered" evidence="1">
    <location>
        <begin position="45"/>
        <end position="80"/>
    </location>
</feature>
<evidence type="ECO:0000256" key="1">
    <source>
        <dbReference type="SAM" id="MobiDB-lite"/>
    </source>
</evidence>
<sequence length="80" mass="9308">MRMYYKTKPKNEKCAAFPLSFLFSTHLAAALERSWLTGYILAQDTRVQSSRSQETREESREGGPMKKKRSNFLSCKVKTR</sequence>
<name>A0A2M3ZQC9_9DIPT</name>
<evidence type="ECO:0000313" key="2">
    <source>
        <dbReference type="EMBL" id="MBW30702.1"/>
    </source>
</evidence>
<reference evidence="2" key="1">
    <citation type="submission" date="2018-01" db="EMBL/GenBank/DDBJ databases">
        <title>An insight into the sialome of Amazonian anophelines.</title>
        <authorList>
            <person name="Ribeiro J.M."/>
            <person name="Scarpassa V."/>
            <person name="Calvo E."/>
        </authorList>
    </citation>
    <scope>NUCLEOTIDE SEQUENCE</scope>
    <source>
        <tissue evidence="2">Salivary glands</tissue>
    </source>
</reference>
<accession>A0A2M3ZQC9</accession>
<feature type="compositionally biased region" description="Basic and acidic residues" evidence="1">
    <location>
        <begin position="53"/>
        <end position="64"/>
    </location>
</feature>
<dbReference type="AlphaFoldDB" id="A0A2M3ZQC9"/>
<organism evidence="2">
    <name type="scientific">Anopheles braziliensis</name>
    <dbReference type="NCBI Taxonomy" id="58242"/>
    <lineage>
        <taxon>Eukaryota</taxon>
        <taxon>Metazoa</taxon>
        <taxon>Ecdysozoa</taxon>
        <taxon>Arthropoda</taxon>
        <taxon>Hexapoda</taxon>
        <taxon>Insecta</taxon>
        <taxon>Pterygota</taxon>
        <taxon>Neoptera</taxon>
        <taxon>Endopterygota</taxon>
        <taxon>Diptera</taxon>
        <taxon>Nematocera</taxon>
        <taxon>Culicoidea</taxon>
        <taxon>Culicidae</taxon>
        <taxon>Anophelinae</taxon>
        <taxon>Anopheles</taxon>
    </lineage>
</organism>
<dbReference type="EMBL" id="GGFM01009951">
    <property type="protein sequence ID" value="MBW30702.1"/>
    <property type="molecule type" value="Transcribed_RNA"/>
</dbReference>
<proteinExistence type="predicted"/>